<dbReference type="AlphaFoldDB" id="A0AAE1GTN8"/>
<sequence>MDYDRDLHAVQQVLLRWTYVSQELKDKERLQMLSEQIKGVLNNTDDCNHKNIFLFMLLNSDADYVDIVAEDENFSHLVDTAPRLDHSLILRVVLRLRGILFLQELVAFGPPTISLSVMKTLCHINDIVREPVFAITEMANACFHRLYLSSSENLEFAFNFLQFFKQCLSVNFEWIRSISECEWKACRIIHHLSICAFCMKEKLVDKTDSWNGFVIKCSLNEIDKVSINSSKIHSVQDMIVECRNLIIENCIGILREITFLDWINMVDLKSECSQEKIIKLAFQTKQVLEKFEKHEDVIELLQMMEFCGVAHREEENEISLPIEEVKLMLLDDATKSQKWMKMFLNFSCTLLDCENIDIIDTNYKLLDDEDVELLLEKIYTLLHSGNVCDVVLDPLKCLFYKVMKILPLEKLVDVHKYFMEKDGLSASLRCANFKALLRSAFNRTTFKNEESTNEVPQQVLLKGFIKLRKNQRPVSMINFIDQRTTYGLWQHEYIALSMMDFVEFSREALLMALENHDLACQVSKVFHLLSPVSEKVVPDLIYQMSSNLTCANKIDKFAALVQQLVQQQVICADMFFKRYISSAIEQSISSSDWSSICVWIKTIGIILPNLYPTGKICNNAVVFIVYLVQIIEHSQQQIDKFSVKCVQAREGTIALLEHLRKLDLSEPALKWLKSYDFGFSPLTKCYVQELFCTKMTDHKFAAAYELCFNAHQKTPETAALILLEMLPSLSSYEWKSIAVVLKQLFAQHDDPAYSTFQSFNQAVLLLSSACCNIDQPICSNRLLCLHYCLSCFANILKLHVLTDLLRKNFLKVLEESLYLLSQLPAEVLNRGGMDVLPELMNLIEQVPLDLDNFNTFSFIISEFPTNECSVLLAEKLRTVFQGKAMPNEEDMEKARPRDIPKDAVVLNRDEAFSYLTNLVFSHKPQSEILLLKYGGFASGLLAAIMGVGTLKFFRRAFGLRKEVEISSCFATAFVPGTSVFVYQFLFIYPPILLEEATCPVCLQLKAAALQFFGGVCVPFILGLVTASMTATRLGSNMPKPSEPLKLLELGLKLANHPTGRYKLLGMTVISIFGTMCLVQGQQMQVITLKKRLIARREMADD</sequence>
<accession>A0AAE1GTN8</accession>
<dbReference type="GO" id="GO:0031966">
    <property type="term" value="C:mitochondrial membrane"/>
    <property type="evidence" value="ECO:0007669"/>
    <property type="project" value="UniProtKB-SubCell"/>
</dbReference>
<organism evidence="7 8">
    <name type="scientific">Frankliniella fusca</name>
    <dbReference type="NCBI Taxonomy" id="407009"/>
    <lineage>
        <taxon>Eukaryota</taxon>
        <taxon>Metazoa</taxon>
        <taxon>Ecdysozoa</taxon>
        <taxon>Arthropoda</taxon>
        <taxon>Hexapoda</taxon>
        <taxon>Insecta</taxon>
        <taxon>Pterygota</taxon>
        <taxon>Neoptera</taxon>
        <taxon>Paraneoptera</taxon>
        <taxon>Thysanoptera</taxon>
        <taxon>Terebrantia</taxon>
        <taxon>Thripoidea</taxon>
        <taxon>Thripidae</taxon>
        <taxon>Frankliniella</taxon>
    </lineage>
</organism>
<keyword evidence="8" id="KW-1185">Reference proteome</keyword>
<dbReference type="PANTHER" id="PTHR16296">
    <property type="entry name" value="UNCHARACTERIZED HYPOTHALAMUS PROTEIN HT007"/>
    <property type="match status" value="1"/>
</dbReference>
<comment type="caution">
    <text evidence="7">The sequence shown here is derived from an EMBL/GenBank/DDBJ whole genome shotgun (WGS) entry which is preliminary data.</text>
</comment>
<comment type="subcellular location">
    <subcellularLocation>
        <location evidence="1">Mitochondrion membrane</location>
        <topology evidence="1">Multi-pass membrane protein</topology>
    </subcellularLocation>
</comment>
<evidence type="ECO:0000256" key="1">
    <source>
        <dbReference type="ARBA" id="ARBA00004225"/>
    </source>
</evidence>
<reference evidence="7" key="1">
    <citation type="submission" date="2021-07" db="EMBL/GenBank/DDBJ databases">
        <authorList>
            <person name="Catto M.A."/>
            <person name="Jacobson A."/>
            <person name="Kennedy G."/>
            <person name="Labadie P."/>
            <person name="Hunt B.G."/>
            <person name="Srinivasan R."/>
        </authorList>
    </citation>
    <scope>NUCLEOTIDE SEQUENCE</scope>
    <source>
        <strain evidence="7">PL_HMW_Pooled</strain>
        <tissue evidence="7">Head</tissue>
    </source>
</reference>
<dbReference type="EMBL" id="JAHWGI010000014">
    <property type="protein sequence ID" value="KAK3907650.1"/>
    <property type="molecule type" value="Genomic_DNA"/>
</dbReference>
<evidence type="ECO:0000256" key="3">
    <source>
        <dbReference type="ARBA" id="ARBA00022989"/>
    </source>
</evidence>
<keyword evidence="2 6" id="KW-0812">Transmembrane</keyword>
<proteinExistence type="predicted"/>
<keyword evidence="3 6" id="KW-1133">Transmembrane helix</keyword>
<keyword evidence="5 6" id="KW-0472">Membrane</keyword>
<evidence type="ECO:0000256" key="5">
    <source>
        <dbReference type="ARBA" id="ARBA00023136"/>
    </source>
</evidence>
<protein>
    <submittedName>
        <fullName evidence="7">Transmembrane protein 126A</fullName>
    </submittedName>
</protein>
<feature type="transmembrane region" description="Helical" evidence="6">
    <location>
        <begin position="933"/>
        <end position="953"/>
    </location>
</feature>
<dbReference type="GO" id="GO:0032981">
    <property type="term" value="P:mitochondrial respiratory chain complex I assembly"/>
    <property type="evidence" value="ECO:0007669"/>
    <property type="project" value="TreeGrafter"/>
</dbReference>
<evidence type="ECO:0000256" key="2">
    <source>
        <dbReference type="ARBA" id="ARBA00022692"/>
    </source>
</evidence>
<evidence type="ECO:0000313" key="8">
    <source>
        <dbReference type="Proteomes" id="UP001219518"/>
    </source>
</evidence>
<dbReference type="PANTHER" id="PTHR16296:SF2">
    <property type="entry name" value="TRANSMEMBRANE PROTEIN 126A"/>
    <property type="match status" value="1"/>
</dbReference>
<name>A0AAE1GTN8_9NEOP</name>
<gene>
    <name evidence="7" type="ORF">KUF71_018286</name>
</gene>
<keyword evidence="4" id="KW-0496">Mitochondrion</keyword>
<feature type="transmembrane region" description="Helical" evidence="6">
    <location>
        <begin position="965"/>
        <end position="988"/>
    </location>
</feature>
<evidence type="ECO:0000313" key="7">
    <source>
        <dbReference type="EMBL" id="KAK3907650.1"/>
    </source>
</evidence>
<evidence type="ECO:0000256" key="6">
    <source>
        <dbReference type="SAM" id="Phobius"/>
    </source>
</evidence>
<feature type="transmembrane region" description="Helical" evidence="6">
    <location>
        <begin position="1008"/>
        <end position="1030"/>
    </location>
</feature>
<reference evidence="7" key="2">
    <citation type="journal article" date="2023" name="BMC Genomics">
        <title>Pest status, molecular evolution, and epigenetic factors derived from the genome assembly of Frankliniella fusca, a thysanopteran phytovirus vector.</title>
        <authorList>
            <person name="Catto M.A."/>
            <person name="Labadie P.E."/>
            <person name="Jacobson A.L."/>
            <person name="Kennedy G.G."/>
            <person name="Srinivasan R."/>
            <person name="Hunt B.G."/>
        </authorList>
    </citation>
    <scope>NUCLEOTIDE SEQUENCE</scope>
    <source>
        <strain evidence="7">PL_HMW_Pooled</strain>
    </source>
</reference>
<dbReference type="InterPro" id="IPR009801">
    <property type="entry name" value="TMEM126"/>
</dbReference>
<dbReference type="Proteomes" id="UP001219518">
    <property type="component" value="Unassembled WGS sequence"/>
</dbReference>
<evidence type="ECO:0000256" key="4">
    <source>
        <dbReference type="ARBA" id="ARBA00023128"/>
    </source>
</evidence>
<dbReference type="Pfam" id="PF07114">
    <property type="entry name" value="TMEM126"/>
    <property type="match status" value="1"/>
</dbReference>